<dbReference type="Proteomes" id="UP001589589">
    <property type="component" value="Unassembled WGS sequence"/>
</dbReference>
<protein>
    <recommendedName>
        <fullName evidence="4">DUF3592 domain-containing protein</fullName>
    </recommendedName>
</protein>
<keyword evidence="1" id="KW-0812">Transmembrane</keyword>
<dbReference type="EMBL" id="JBHMEX010000043">
    <property type="protein sequence ID" value="MFB9064980.1"/>
    <property type="molecule type" value="Genomic_DNA"/>
</dbReference>
<evidence type="ECO:0008006" key="4">
    <source>
        <dbReference type="Google" id="ProtNLM"/>
    </source>
</evidence>
<organism evidence="2 3">
    <name type="scientific">Flavobacterium branchiarum</name>
    <dbReference type="NCBI Taxonomy" id="1114870"/>
    <lineage>
        <taxon>Bacteria</taxon>
        <taxon>Pseudomonadati</taxon>
        <taxon>Bacteroidota</taxon>
        <taxon>Flavobacteriia</taxon>
        <taxon>Flavobacteriales</taxon>
        <taxon>Flavobacteriaceae</taxon>
        <taxon>Flavobacterium</taxon>
    </lineage>
</organism>
<reference evidence="2 3" key="1">
    <citation type="submission" date="2024-09" db="EMBL/GenBank/DDBJ databases">
        <authorList>
            <person name="Sun Q."/>
            <person name="Mori K."/>
        </authorList>
    </citation>
    <scope>NUCLEOTIDE SEQUENCE [LARGE SCALE GENOMIC DNA]</scope>
    <source>
        <strain evidence="2 3">CECT 7908</strain>
    </source>
</reference>
<comment type="caution">
    <text evidence="2">The sequence shown here is derived from an EMBL/GenBank/DDBJ whole genome shotgun (WGS) entry which is preliminary data.</text>
</comment>
<evidence type="ECO:0000256" key="1">
    <source>
        <dbReference type="SAM" id="Phobius"/>
    </source>
</evidence>
<sequence>MLKNYIAVSIASLFALVIITVAGLTTFDNLKQLFNKEIISGKITKVNLLNNYPKNGGGNLNAFEFKIDSKNEKLFLTPYERINYNVKIGDIITFKKLYVGNTNSKILSINGETIDTFYDLFDLLMLVLCIASILICFFYFKINKAKKYINNTEEYRRVTQRRKR</sequence>
<feature type="transmembrane region" description="Helical" evidence="1">
    <location>
        <begin position="5"/>
        <end position="27"/>
    </location>
</feature>
<gene>
    <name evidence="2" type="ORF">ACFFUQ_13215</name>
</gene>
<keyword evidence="1" id="KW-1133">Transmembrane helix</keyword>
<evidence type="ECO:0000313" key="2">
    <source>
        <dbReference type="EMBL" id="MFB9064980.1"/>
    </source>
</evidence>
<proteinExistence type="predicted"/>
<keyword evidence="3" id="KW-1185">Reference proteome</keyword>
<accession>A0ABV5FN62</accession>
<evidence type="ECO:0000313" key="3">
    <source>
        <dbReference type="Proteomes" id="UP001589589"/>
    </source>
</evidence>
<name>A0ABV5FN62_9FLAO</name>
<feature type="transmembrane region" description="Helical" evidence="1">
    <location>
        <begin position="120"/>
        <end position="140"/>
    </location>
</feature>
<keyword evidence="1" id="KW-0472">Membrane</keyword>
<dbReference type="RefSeq" id="WP_290261437.1">
    <property type="nucleotide sequence ID" value="NZ_JAUFQQ010000003.1"/>
</dbReference>